<protein>
    <recommendedName>
        <fullName evidence="4">Outer membrane protein beta-barrel domain-containing protein</fullName>
    </recommendedName>
</protein>
<evidence type="ECO:0000256" key="1">
    <source>
        <dbReference type="SAM" id="SignalP"/>
    </source>
</evidence>
<feature type="signal peptide" evidence="1">
    <location>
        <begin position="1"/>
        <end position="16"/>
    </location>
</feature>
<evidence type="ECO:0008006" key="4">
    <source>
        <dbReference type="Google" id="ProtNLM"/>
    </source>
</evidence>
<reference evidence="2 3" key="1">
    <citation type="submission" date="2017-08" db="EMBL/GenBank/DDBJ databases">
        <title>Infants hospitalized years apart are colonized by the same room-sourced microbial strains.</title>
        <authorList>
            <person name="Brooks B."/>
            <person name="Olm M.R."/>
            <person name="Firek B.A."/>
            <person name="Baker R."/>
            <person name="Thomas B.C."/>
            <person name="Morowitz M.J."/>
            <person name="Banfield J.F."/>
        </authorList>
    </citation>
    <scope>NUCLEOTIDE SEQUENCE [LARGE SCALE GENOMIC DNA]</scope>
    <source>
        <strain evidence="2">S2_003_000_R2_14</strain>
    </source>
</reference>
<dbReference type="EMBL" id="QFQP01000025">
    <property type="protein sequence ID" value="PZR08446.1"/>
    <property type="molecule type" value="Genomic_DNA"/>
</dbReference>
<accession>A0A2W5T7X3</accession>
<comment type="caution">
    <text evidence="2">The sequence shown here is derived from an EMBL/GenBank/DDBJ whole genome shotgun (WGS) entry which is preliminary data.</text>
</comment>
<proteinExistence type="predicted"/>
<sequence length="172" mass="18311">MRTFALVLLLSSLAFAESQPEPRLAIGLKTLGGLSLTQARTQGGLGGAVSAGWRLDRHWQLNADFAWLVGLGSNTLLRVGAGWQPDHAMWRPMLRADVELGFGGSLDFSVGDALPPRGPTVGLTLGVAPLRWAFDWCIVSLMELHGGVATEFVAVGGRFSLTLLALSVPIHL</sequence>
<dbReference type="Proteomes" id="UP000249061">
    <property type="component" value="Unassembled WGS sequence"/>
</dbReference>
<keyword evidence="1" id="KW-0732">Signal</keyword>
<dbReference type="AlphaFoldDB" id="A0A2W5T7X3"/>
<feature type="chain" id="PRO_5016116091" description="Outer membrane protein beta-barrel domain-containing protein" evidence="1">
    <location>
        <begin position="17"/>
        <end position="172"/>
    </location>
</feature>
<name>A0A2W5T7X3_9BACT</name>
<organism evidence="2 3">
    <name type="scientific">Archangium gephyra</name>
    <dbReference type="NCBI Taxonomy" id="48"/>
    <lineage>
        <taxon>Bacteria</taxon>
        <taxon>Pseudomonadati</taxon>
        <taxon>Myxococcota</taxon>
        <taxon>Myxococcia</taxon>
        <taxon>Myxococcales</taxon>
        <taxon>Cystobacterineae</taxon>
        <taxon>Archangiaceae</taxon>
        <taxon>Archangium</taxon>
    </lineage>
</organism>
<gene>
    <name evidence="2" type="ORF">DI536_25045</name>
</gene>
<evidence type="ECO:0000313" key="3">
    <source>
        <dbReference type="Proteomes" id="UP000249061"/>
    </source>
</evidence>
<evidence type="ECO:0000313" key="2">
    <source>
        <dbReference type="EMBL" id="PZR08446.1"/>
    </source>
</evidence>